<dbReference type="GO" id="GO:0051762">
    <property type="term" value="P:sesquiterpene biosynthetic process"/>
    <property type="evidence" value="ECO:0007669"/>
    <property type="project" value="TreeGrafter"/>
</dbReference>
<name>A0A6V7NFZ8_ANACO</name>
<feature type="transmembrane region" description="Helical" evidence="2">
    <location>
        <begin position="401"/>
        <end position="420"/>
    </location>
</feature>
<feature type="region of interest" description="Disordered" evidence="1">
    <location>
        <begin position="485"/>
        <end position="509"/>
    </location>
</feature>
<feature type="transmembrane region" description="Helical" evidence="2">
    <location>
        <begin position="813"/>
        <end position="840"/>
    </location>
</feature>
<feature type="transmembrane region" description="Helical" evidence="2">
    <location>
        <begin position="342"/>
        <end position="361"/>
    </location>
</feature>
<dbReference type="PANTHER" id="PTHR31045:SF30">
    <property type="entry name" value="PLAC8 FAMILY PROTEIN"/>
    <property type="match status" value="1"/>
</dbReference>
<feature type="transmembrane region" description="Helical" evidence="2">
    <location>
        <begin position="1356"/>
        <end position="1375"/>
    </location>
</feature>
<feature type="region of interest" description="Disordered" evidence="1">
    <location>
        <begin position="1260"/>
        <end position="1287"/>
    </location>
</feature>
<feature type="transmembrane region" description="Helical" evidence="2">
    <location>
        <begin position="1457"/>
        <end position="1476"/>
    </location>
</feature>
<feature type="transmembrane region" description="Helical" evidence="2">
    <location>
        <begin position="218"/>
        <end position="241"/>
    </location>
</feature>
<feature type="region of interest" description="Disordered" evidence="1">
    <location>
        <begin position="1181"/>
        <end position="1228"/>
    </location>
</feature>
<dbReference type="EMBL" id="LR862129">
    <property type="protein sequence ID" value="CAD1817511.1"/>
    <property type="molecule type" value="Genomic_DNA"/>
</dbReference>
<feature type="region of interest" description="Disordered" evidence="1">
    <location>
        <begin position="1131"/>
        <end position="1153"/>
    </location>
</feature>
<evidence type="ECO:0000313" key="3">
    <source>
        <dbReference type="EMBL" id="CAD1817511.1"/>
    </source>
</evidence>
<reference evidence="3" key="1">
    <citation type="submission" date="2020-07" db="EMBL/GenBank/DDBJ databases">
        <authorList>
            <person name="Lin J."/>
        </authorList>
    </citation>
    <scope>NUCLEOTIDE SEQUENCE</scope>
</reference>
<keyword evidence="2" id="KW-0472">Membrane</keyword>
<feature type="transmembrane region" description="Helical" evidence="2">
    <location>
        <begin position="1482"/>
        <end position="1504"/>
    </location>
</feature>
<feature type="transmembrane region" description="Helical" evidence="2">
    <location>
        <begin position="125"/>
        <end position="149"/>
    </location>
</feature>
<feature type="transmembrane region" description="Helical" evidence="2">
    <location>
        <begin position="958"/>
        <end position="976"/>
    </location>
</feature>
<feature type="compositionally biased region" description="Polar residues" evidence="1">
    <location>
        <begin position="498"/>
        <end position="509"/>
    </location>
</feature>
<feature type="transmembrane region" description="Helical" evidence="2">
    <location>
        <begin position="982"/>
        <end position="1005"/>
    </location>
</feature>
<dbReference type="Pfam" id="PF11204">
    <property type="entry name" value="DUF2985"/>
    <property type="match status" value="2"/>
</dbReference>
<evidence type="ECO:0000256" key="2">
    <source>
        <dbReference type="SAM" id="Phobius"/>
    </source>
</evidence>
<protein>
    <recommendedName>
        <fullName evidence="4">Protein PLANT CADMIUM RESISTANCE 8</fullName>
    </recommendedName>
</protein>
<keyword evidence="2" id="KW-0812">Transmembrane</keyword>
<evidence type="ECO:0008006" key="4">
    <source>
        <dbReference type="Google" id="ProtNLM"/>
    </source>
</evidence>
<feature type="transmembrane region" description="Helical" evidence="2">
    <location>
        <begin position="1427"/>
        <end position="1445"/>
    </location>
</feature>
<feature type="transmembrane region" description="Helical" evidence="2">
    <location>
        <begin position="722"/>
        <end position="744"/>
    </location>
</feature>
<feature type="transmembrane region" description="Helical" evidence="2">
    <location>
        <begin position="929"/>
        <end position="946"/>
    </location>
</feature>
<feature type="compositionally biased region" description="Polar residues" evidence="1">
    <location>
        <begin position="1210"/>
        <end position="1227"/>
    </location>
</feature>
<feature type="compositionally biased region" description="Low complexity" evidence="1">
    <location>
        <begin position="1185"/>
        <end position="1207"/>
    </location>
</feature>
<feature type="region of interest" description="Disordered" evidence="1">
    <location>
        <begin position="878"/>
        <end position="900"/>
    </location>
</feature>
<dbReference type="NCBIfam" id="TIGR01571">
    <property type="entry name" value="A_thal_Cys_rich"/>
    <property type="match status" value="3"/>
</dbReference>
<feature type="region of interest" description="Disordered" evidence="1">
    <location>
        <begin position="1615"/>
        <end position="1640"/>
    </location>
</feature>
<feature type="transmembrane region" description="Helical" evidence="2">
    <location>
        <begin position="852"/>
        <end position="870"/>
    </location>
</feature>
<feature type="transmembrane region" description="Helical" evidence="2">
    <location>
        <begin position="368"/>
        <end position="389"/>
    </location>
</feature>
<gene>
    <name evidence="3" type="ORF">CB5_LOCUS722</name>
</gene>
<feature type="compositionally biased region" description="Basic and acidic residues" evidence="1">
    <location>
        <begin position="890"/>
        <end position="900"/>
    </location>
</feature>
<feature type="compositionally biased region" description="Low complexity" evidence="1">
    <location>
        <begin position="1580"/>
        <end position="1590"/>
    </location>
</feature>
<dbReference type="PANTHER" id="PTHR31045">
    <property type="entry name" value="PLAC8 FAMILY PROTEIN-RELATED"/>
    <property type="match status" value="1"/>
</dbReference>
<evidence type="ECO:0000256" key="1">
    <source>
        <dbReference type="SAM" id="MobiDB-lite"/>
    </source>
</evidence>
<dbReference type="Pfam" id="PF04749">
    <property type="entry name" value="PLAC8"/>
    <property type="match status" value="3"/>
</dbReference>
<sequence>MVSVVNNEKFTDEIQEPGLISDNSYSTKDEISLYIQSSSKKELLSESNQRNNFMNIFKALPSGARLRKFGASPSIKFRQIALERDEISRSVHSDPHHFHILFIRKINWAHLWQLSKEWIKDPMNLALFVWIACVAISGAILFLVMTGMLNHALPEKSQRDSWFEVNNQILNALFTLMCLYQHPKRFYHLVLLCRWEPKDILKLRKVYCKNGTYKPHEWMHMMVVVLLLHLNCFAQYALCGLNLGYPRSRRPAIGVGLCISVAIAAPAFASVYNILSPLGRDYETEMDQEAQSEIISTVDSKPGALRAKSLAKKYSFIASEERGATESRPEWVGGLFDFWDDISLAYLSIFCSCCVFGWNMQRLGFGNMYVHIATFLLFCSAPFFIFNLAAVNINNEAVREALGLSGAVLCFFGLLYGGFWRIQMRKRFKLPSNNFCCGRPSVTDCFQWLFCCWCSLAQEVRTADYYEIVEDKLFVKDLNDGTQLTMSPLPREDGSPLFRSNPSSPYRGNSSPSIFKIEIQSTPSRFSGGHTPEEHLPMKGEEEMMKPPIPSVIQREEQGVTGLKTLFIGFFSYVLILEKPFYTCEKTDLLRIMVVAANDESEDDIRKESDLLTIPSTPKLREYRVRIPTLQERLIGESARERRLLDFLKASPSMDWFKRLKFRSPLRIFRRMVDRREEISISVPSPVGIRRHFHIHFIRKINWASLFSFCKAWLSHPMNTALLVWFICVAASGTMLVLLYLGLLNKAFPTKSSRNHWIEINTQILNALFTLMSIYQHPTLFHHLFLACRWRSEDVVQLRKVYCKNGAYRPHEWAHMIVVILLLHTTCLCQYALCGLYWGFNSSNRPEFAEDLFFVLGTAAPVFAGVYAVYGPLGREYSSDSDEESQGKASDSDSDHSRPSKKFKLFERRVVVSKPEWVGGLFDCGDDATVGYLSFFCTFCVFGWNMERLGFGNMYVHMFTFLLLCVAPFWIFNISALNIHNYVIGDIVGAAGIVLCIFGLLYGGFWRIQMRKKFKLPGNSFCCGSASLTDYMQWMFCWACSLAQEVRTGNFYDVEDDSFYRKLVDGEGEALNSSDSIKEEGNSAIETMNPPVQPLMQLEDEAVVDNEIGPPPCCANDVADNSSISIENHEAPRLHPHLRPNGRENASAPHPDREKRLLDFLKARPSKDWFLNFGFMTKRHGSLKSATAAPSTAPPRRASACRSSAKSTGKRFSTTARAGPRSPSTLPSRLALLRRNRCAITLPLNDGFVKRCNPQKLGAETVDRDHEPNPQRPLHDHVPLPTPADHAPPDPHPAVEIVRRGRAPQDLLQEPRVWTLRACAYIFRGVAFPPHVLRPVRVLRPLLGLHEQKPARLGRISLHGLGLAAPIVAALYMIYGPLGKKRGHVAAVESPEPHNESGTNLQKVYSGRVVVTKPVWVGGLFDCWDDLTVASLSFFCTFCVFGWNMERLGFGNMYVHIFTFMFLCIAPFWVFNVAALSINDEVVRYIVGVIGIVLCFLGVLYGGFWRVQMRKRFKLPESRFCCGSAAVSDVVRWLFCWSCSLAQEVRTGNFYDVEGGSFCERGTEEEEGVRGLEPLEREGSSGPSEKSSPPTWSERLAIVVVDGEGDQGENLAIAVDGEGDQGENRHRMSPPGTMLIQSGR</sequence>
<dbReference type="GO" id="GO:0009975">
    <property type="term" value="F:cyclase activity"/>
    <property type="evidence" value="ECO:0007669"/>
    <property type="project" value="TreeGrafter"/>
</dbReference>
<dbReference type="InterPro" id="IPR021369">
    <property type="entry name" value="DUF2985"/>
</dbReference>
<feature type="region of interest" description="Disordered" evidence="1">
    <location>
        <begin position="1562"/>
        <end position="1595"/>
    </location>
</feature>
<feature type="compositionally biased region" description="Basic and acidic residues" evidence="1">
    <location>
        <begin position="1568"/>
        <end position="1579"/>
    </location>
</feature>
<feature type="transmembrane region" description="Helical" evidence="2">
    <location>
        <begin position="253"/>
        <end position="275"/>
    </location>
</feature>
<dbReference type="InterPro" id="IPR006461">
    <property type="entry name" value="PLAC_motif_containing"/>
</dbReference>
<keyword evidence="2" id="KW-1133">Transmembrane helix</keyword>
<feature type="compositionally biased region" description="Basic and acidic residues" evidence="1">
    <location>
        <begin position="1261"/>
        <end position="1278"/>
    </location>
</feature>
<accession>A0A6V7NFZ8</accession>
<organism evidence="3">
    <name type="scientific">Ananas comosus var. bracteatus</name>
    <name type="common">red pineapple</name>
    <dbReference type="NCBI Taxonomy" id="296719"/>
    <lineage>
        <taxon>Eukaryota</taxon>
        <taxon>Viridiplantae</taxon>
        <taxon>Streptophyta</taxon>
        <taxon>Embryophyta</taxon>
        <taxon>Tracheophyta</taxon>
        <taxon>Spermatophyta</taxon>
        <taxon>Magnoliopsida</taxon>
        <taxon>Liliopsida</taxon>
        <taxon>Poales</taxon>
        <taxon>Bromeliaceae</taxon>
        <taxon>Bromelioideae</taxon>
        <taxon>Ananas</taxon>
    </lineage>
</organism>
<proteinExistence type="predicted"/>